<accession>A0A318Z2I8</accession>
<gene>
    <name evidence="2" type="ORF">BP01DRAFT_386554</name>
</gene>
<dbReference type="GeneID" id="37078908"/>
<dbReference type="Proteomes" id="UP000248349">
    <property type="component" value="Unassembled WGS sequence"/>
</dbReference>
<evidence type="ECO:0000256" key="1">
    <source>
        <dbReference type="SAM" id="MobiDB-lite"/>
    </source>
</evidence>
<protein>
    <submittedName>
        <fullName evidence="2">Uncharacterized protein</fullName>
    </submittedName>
</protein>
<dbReference type="AlphaFoldDB" id="A0A318Z2I8"/>
<reference evidence="2 3" key="1">
    <citation type="submission" date="2016-12" db="EMBL/GenBank/DDBJ databases">
        <title>The genomes of Aspergillus section Nigri reveals drivers in fungal speciation.</title>
        <authorList>
            <consortium name="DOE Joint Genome Institute"/>
            <person name="Vesth T.C."/>
            <person name="Nybo J."/>
            <person name="Theobald S."/>
            <person name="Brandl J."/>
            <person name="Frisvad J.C."/>
            <person name="Nielsen K.F."/>
            <person name="Lyhne E.K."/>
            <person name="Kogle M.E."/>
            <person name="Kuo A."/>
            <person name="Riley R."/>
            <person name="Clum A."/>
            <person name="Nolan M."/>
            <person name="Lipzen A."/>
            <person name="Salamov A."/>
            <person name="Henrissat B."/>
            <person name="Wiebenga A."/>
            <person name="De Vries R.P."/>
            <person name="Grigoriev I.V."/>
            <person name="Mortensen U.H."/>
            <person name="Andersen M.R."/>
            <person name="Baker S.E."/>
        </authorList>
    </citation>
    <scope>NUCLEOTIDE SEQUENCE [LARGE SCALE GENOMIC DNA]</scope>
    <source>
        <strain evidence="2 3">JOP 1030-1</strain>
    </source>
</reference>
<name>A0A318Z2I8_9EURO</name>
<proteinExistence type="predicted"/>
<evidence type="ECO:0000313" key="3">
    <source>
        <dbReference type="Proteomes" id="UP000248349"/>
    </source>
</evidence>
<dbReference type="EMBL" id="KZ821266">
    <property type="protein sequence ID" value="PYH41276.1"/>
    <property type="molecule type" value="Genomic_DNA"/>
</dbReference>
<keyword evidence="3" id="KW-1185">Reference proteome</keyword>
<sequence>MPAPAVLEGESSLLLSMCVVVKEISEELNHPSFATPSSSSLLPLHSAQEADSTAPAATAHPLPAPFKSVTQNEDAPTKPPPMEVAEEEGEEKEPLPPYPIPPFPETRQTLSTWLKTLTIHFPPAEGFTIHPSLHVCRSTHTMYDLVVVRHAARPGRLFTTVMGYDRPPEPDAWACRVRVLRAQWRRGNGVGEAVCGAVWVGGLVRFFSG</sequence>
<organism evidence="2 3">
    <name type="scientific">Aspergillus saccharolyticus JOP 1030-1</name>
    <dbReference type="NCBI Taxonomy" id="1450539"/>
    <lineage>
        <taxon>Eukaryota</taxon>
        <taxon>Fungi</taxon>
        <taxon>Dikarya</taxon>
        <taxon>Ascomycota</taxon>
        <taxon>Pezizomycotina</taxon>
        <taxon>Eurotiomycetes</taxon>
        <taxon>Eurotiomycetidae</taxon>
        <taxon>Eurotiales</taxon>
        <taxon>Aspergillaceae</taxon>
        <taxon>Aspergillus</taxon>
        <taxon>Aspergillus subgen. Circumdati</taxon>
    </lineage>
</organism>
<dbReference type="RefSeq" id="XP_025427258.1">
    <property type="nucleotide sequence ID" value="XM_025577679.1"/>
</dbReference>
<evidence type="ECO:0000313" key="2">
    <source>
        <dbReference type="EMBL" id="PYH41276.1"/>
    </source>
</evidence>
<dbReference type="OrthoDB" id="4508994at2759"/>
<feature type="region of interest" description="Disordered" evidence="1">
    <location>
        <begin position="45"/>
        <end position="102"/>
    </location>
</feature>